<dbReference type="Proteomes" id="UP000267804">
    <property type="component" value="Chromosome"/>
</dbReference>
<keyword evidence="2 4" id="KW-0238">DNA-binding</keyword>
<evidence type="ECO:0000256" key="3">
    <source>
        <dbReference type="ARBA" id="ARBA00023163"/>
    </source>
</evidence>
<dbReference type="EMBL" id="CP024087">
    <property type="protein sequence ID" value="AYF27087.1"/>
    <property type="molecule type" value="Genomic_DNA"/>
</dbReference>
<organism evidence="6 7">
    <name type="scientific">Micromonospora tulbaghiae</name>
    <dbReference type="NCBI Taxonomy" id="479978"/>
    <lineage>
        <taxon>Bacteria</taxon>
        <taxon>Bacillati</taxon>
        <taxon>Actinomycetota</taxon>
        <taxon>Actinomycetes</taxon>
        <taxon>Micromonosporales</taxon>
        <taxon>Micromonosporaceae</taxon>
        <taxon>Micromonospora</taxon>
    </lineage>
</organism>
<dbReference type="RefSeq" id="WP_120569456.1">
    <property type="nucleotide sequence ID" value="NZ_CP024087.1"/>
</dbReference>
<evidence type="ECO:0000313" key="6">
    <source>
        <dbReference type="EMBL" id="AYF27087.1"/>
    </source>
</evidence>
<dbReference type="PANTHER" id="PTHR47506">
    <property type="entry name" value="TRANSCRIPTIONAL REGULATORY PROTEIN"/>
    <property type="match status" value="1"/>
</dbReference>
<dbReference type="Gene3D" id="1.10.357.10">
    <property type="entry name" value="Tetracycline Repressor, domain 2"/>
    <property type="match status" value="1"/>
</dbReference>
<protein>
    <submittedName>
        <fullName evidence="6">TetR family transcriptional regulator</fullName>
    </submittedName>
</protein>
<proteinExistence type="predicted"/>
<evidence type="ECO:0000256" key="4">
    <source>
        <dbReference type="PROSITE-ProRule" id="PRU00335"/>
    </source>
</evidence>
<dbReference type="KEGG" id="mtua:CSH63_06535"/>
<dbReference type="SUPFAM" id="SSF46689">
    <property type="entry name" value="Homeodomain-like"/>
    <property type="match status" value="1"/>
</dbReference>
<dbReference type="PRINTS" id="PR00455">
    <property type="entry name" value="HTHTETR"/>
</dbReference>
<name>A0A386WFL7_9ACTN</name>
<gene>
    <name evidence="6" type="ORF">CSH63_06535</name>
</gene>
<keyword evidence="3" id="KW-0804">Transcription</keyword>
<dbReference type="InterPro" id="IPR009057">
    <property type="entry name" value="Homeodomain-like_sf"/>
</dbReference>
<dbReference type="AlphaFoldDB" id="A0A386WFL7"/>
<dbReference type="PROSITE" id="PS50977">
    <property type="entry name" value="HTH_TETR_2"/>
    <property type="match status" value="1"/>
</dbReference>
<dbReference type="InterPro" id="IPR001647">
    <property type="entry name" value="HTH_TetR"/>
</dbReference>
<evidence type="ECO:0000256" key="2">
    <source>
        <dbReference type="ARBA" id="ARBA00023125"/>
    </source>
</evidence>
<keyword evidence="1" id="KW-0805">Transcription regulation</keyword>
<dbReference type="GO" id="GO:0003677">
    <property type="term" value="F:DNA binding"/>
    <property type="evidence" value="ECO:0007669"/>
    <property type="project" value="UniProtKB-UniRule"/>
</dbReference>
<feature type="DNA-binding region" description="H-T-H motif" evidence="4">
    <location>
        <begin position="37"/>
        <end position="56"/>
    </location>
</feature>
<feature type="domain" description="HTH tetR-type" evidence="5">
    <location>
        <begin position="14"/>
        <end position="74"/>
    </location>
</feature>
<accession>A0A386WFL7</accession>
<reference evidence="6 7" key="1">
    <citation type="submission" date="2017-10" db="EMBL/GenBank/DDBJ databases">
        <title>Integration of genomic and chemical information greatly accelerates assignment of the full stereostructure of myelolactone, a potent inhibitor of myeloma from a marine-derived Micromonospora.</title>
        <authorList>
            <person name="Kim M.C."/>
            <person name="Machado H."/>
            <person name="Jensen P.R."/>
            <person name="Fenical W."/>
        </authorList>
    </citation>
    <scope>NUCLEOTIDE SEQUENCE [LARGE SCALE GENOMIC DNA]</scope>
    <source>
        <strain evidence="6 7">CNY-010</strain>
    </source>
</reference>
<sequence length="194" mass="20889">MPKIQASTVAEHRAAQRAALLDAARTLLSEHPEQIPSLADVARHAGLARSSAYSYFKSRTDMFDVLVADTFPRWSAFVEKQMAEARTPGARILAYVEANLQLVARGDHALARALASAGNSEVLATSSRLLHDSLEAPLRAALTEHGASDPDRMAELVQSVVYALSRMIENGLNLTAATGLGRELLTPYLRPDAG</sequence>
<dbReference type="Pfam" id="PF00440">
    <property type="entry name" value="TetR_N"/>
    <property type="match status" value="1"/>
</dbReference>
<dbReference type="PANTHER" id="PTHR47506:SF1">
    <property type="entry name" value="HTH-TYPE TRANSCRIPTIONAL REGULATOR YJDC"/>
    <property type="match status" value="1"/>
</dbReference>
<evidence type="ECO:0000256" key="1">
    <source>
        <dbReference type="ARBA" id="ARBA00023015"/>
    </source>
</evidence>
<evidence type="ECO:0000313" key="7">
    <source>
        <dbReference type="Proteomes" id="UP000267804"/>
    </source>
</evidence>
<evidence type="ECO:0000259" key="5">
    <source>
        <dbReference type="PROSITE" id="PS50977"/>
    </source>
</evidence>